<evidence type="ECO:0000313" key="2">
    <source>
        <dbReference type="EnsemblPlants" id="PNT65184"/>
    </source>
</evidence>
<reference evidence="1 2" key="1">
    <citation type="journal article" date="2010" name="Nature">
        <title>Genome sequencing and analysis of the model grass Brachypodium distachyon.</title>
        <authorList>
            <consortium name="International Brachypodium Initiative"/>
        </authorList>
    </citation>
    <scope>NUCLEOTIDE SEQUENCE [LARGE SCALE GENOMIC DNA]</scope>
    <source>
        <strain evidence="1 2">Bd21</strain>
    </source>
</reference>
<reference evidence="1" key="2">
    <citation type="submission" date="2017-06" db="EMBL/GenBank/DDBJ databases">
        <title>WGS assembly of Brachypodium distachyon.</title>
        <authorList>
            <consortium name="The International Brachypodium Initiative"/>
            <person name="Lucas S."/>
            <person name="Harmon-Smith M."/>
            <person name="Lail K."/>
            <person name="Tice H."/>
            <person name="Grimwood J."/>
            <person name="Bruce D."/>
            <person name="Barry K."/>
            <person name="Shu S."/>
            <person name="Lindquist E."/>
            <person name="Wang M."/>
            <person name="Pitluck S."/>
            <person name="Vogel J.P."/>
            <person name="Garvin D.F."/>
            <person name="Mockler T.C."/>
            <person name="Schmutz J."/>
            <person name="Rokhsar D."/>
            <person name="Bevan M.W."/>
        </authorList>
    </citation>
    <scope>NUCLEOTIDE SEQUENCE</scope>
    <source>
        <strain evidence="1">Bd21</strain>
    </source>
</reference>
<keyword evidence="3" id="KW-1185">Reference proteome</keyword>
<reference evidence="2" key="3">
    <citation type="submission" date="2018-08" db="UniProtKB">
        <authorList>
            <consortium name="EnsemblPlants"/>
        </authorList>
    </citation>
    <scope>IDENTIFICATION</scope>
    <source>
        <strain evidence="2">cv. Bd21</strain>
    </source>
</reference>
<dbReference type="AlphaFoldDB" id="A0A2K2CT29"/>
<sequence>MEIENSQVWIRTKKRSSYMKIENSQVWIRTKKRTELQKCNEVKKNSMHEEKTKVCNGRTQKIQGYH</sequence>
<dbReference type="InParanoid" id="A0A2K2CT29"/>
<protein>
    <submittedName>
        <fullName evidence="1 2">Uncharacterized protein</fullName>
    </submittedName>
</protein>
<name>A0A2K2CT29_BRADI</name>
<gene>
    <name evidence="1" type="ORF">BRADI_4g38228v3</name>
</gene>
<proteinExistence type="predicted"/>
<dbReference type="EnsemblPlants" id="PNT65184">
    <property type="protein sequence ID" value="PNT65184"/>
    <property type="gene ID" value="BRADI_4g38228v3"/>
</dbReference>
<dbReference type="EMBL" id="CM000883">
    <property type="protein sequence ID" value="PNT65184.1"/>
    <property type="molecule type" value="Genomic_DNA"/>
</dbReference>
<evidence type="ECO:0000313" key="1">
    <source>
        <dbReference type="EMBL" id="PNT65184.1"/>
    </source>
</evidence>
<accession>A0A2K2CT29</accession>
<dbReference type="Gramene" id="PNT65184">
    <property type="protein sequence ID" value="PNT65184"/>
    <property type="gene ID" value="BRADI_4g38228v3"/>
</dbReference>
<dbReference type="Proteomes" id="UP000008810">
    <property type="component" value="Chromosome 4"/>
</dbReference>
<organism evidence="1">
    <name type="scientific">Brachypodium distachyon</name>
    <name type="common">Purple false brome</name>
    <name type="synonym">Trachynia distachya</name>
    <dbReference type="NCBI Taxonomy" id="15368"/>
    <lineage>
        <taxon>Eukaryota</taxon>
        <taxon>Viridiplantae</taxon>
        <taxon>Streptophyta</taxon>
        <taxon>Embryophyta</taxon>
        <taxon>Tracheophyta</taxon>
        <taxon>Spermatophyta</taxon>
        <taxon>Magnoliopsida</taxon>
        <taxon>Liliopsida</taxon>
        <taxon>Poales</taxon>
        <taxon>Poaceae</taxon>
        <taxon>BOP clade</taxon>
        <taxon>Pooideae</taxon>
        <taxon>Stipodae</taxon>
        <taxon>Brachypodieae</taxon>
        <taxon>Brachypodium</taxon>
    </lineage>
</organism>
<evidence type="ECO:0000313" key="3">
    <source>
        <dbReference type="Proteomes" id="UP000008810"/>
    </source>
</evidence>